<dbReference type="InterPro" id="IPR008775">
    <property type="entry name" value="Phytyl_CoA_dOase-like"/>
</dbReference>
<name>M1YLU4_NITG3</name>
<dbReference type="AlphaFoldDB" id="M1YLU4"/>
<dbReference type="PANTHER" id="PTHR20883:SF48">
    <property type="entry name" value="ECTOINE DIOXYGENASE"/>
    <property type="match status" value="1"/>
</dbReference>
<dbReference type="SUPFAM" id="SSF51197">
    <property type="entry name" value="Clavaminate synthase-like"/>
    <property type="match status" value="1"/>
</dbReference>
<dbReference type="InParanoid" id="M1YLU4"/>
<keyword evidence="3" id="KW-1185">Reference proteome</keyword>
<dbReference type="GO" id="GO:0005506">
    <property type="term" value="F:iron ion binding"/>
    <property type="evidence" value="ECO:0007669"/>
    <property type="project" value="UniProtKB-ARBA"/>
</dbReference>
<comment type="cofactor">
    <cofactor evidence="1">
        <name>Fe(2+)</name>
        <dbReference type="ChEBI" id="CHEBI:29033"/>
    </cofactor>
</comment>
<dbReference type="STRING" id="1266370.NITGR_700013"/>
<dbReference type="Gene3D" id="2.60.120.620">
    <property type="entry name" value="q2cbj1_9rhob like domain"/>
    <property type="match status" value="1"/>
</dbReference>
<dbReference type="RefSeq" id="WP_005010167.1">
    <property type="nucleotide sequence ID" value="NZ_HG422173.1"/>
</dbReference>
<sequence length="253" mass="29006">MSKVLTPQQVADFKRDGYLSLPNPFSESVLDDLLDWTCEVQNWPETPGRHMMYFEDSLKDPGQRILQRVENLYPYHAGFRELFDSDGLKGAVGDLFGESAILFKDKINFKLPGGDGFKWHQDQQAGWWDYAEIFITALICIDPMTPENGPLQIAGGHHSKGLIGKQWEPLTDGQMEGMKFETLPLQPGDMVFFDSFAPHGSGPNLTDFPRRVLYVTYNKVSAGDHRERYYADKRKSFPPDCERDPNKEYKFRV</sequence>
<evidence type="ECO:0000256" key="1">
    <source>
        <dbReference type="ARBA" id="ARBA00001954"/>
    </source>
</evidence>
<dbReference type="HOGENOM" id="CLU_048953_10_0_0"/>
<accession>M1YLU4</accession>
<dbReference type="EMBL" id="CAQJ01000078">
    <property type="protein sequence ID" value="CCQ91452.1"/>
    <property type="molecule type" value="Genomic_DNA"/>
</dbReference>
<reference evidence="2 3" key="1">
    <citation type="journal article" date="2013" name="Front. Microbiol.">
        <title>The genome of Nitrospina gracilis illuminates the metabolism and evolution of the major marine nitrite oxidizer.</title>
        <authorList>
            <person name="Luecker S."/>
            <person name="Nowka B."/>
            <person name="Rattei T."/>
            <person name="Spieck E."/>
            <person name="and Daims H."/>
        </authorList>
    </citation>
    <scope>NUCLEOTIDE SEQUENCE [LARGE SCALE GENOMIC DNA]</scope>
    <source>
        <strain evidence="2 3">3/211</strain>
    </source>
</reference>
<protein>
    <submittedName>
        <fullName evidence="2">Phytanoyl-CoA dioxygenase</fullName>
    </submittedName>
</protein>
<dbReference type="PANTHER" id="PTHR20883">
    <property type="entry name" value="PHYTANOYL-COA DIOXYGENASE DOMAIN CONTAINING 1"/>
    <property type="match status" value="1"/>
</dbReference>
<keyword evidence="2" id="KW-0223">Dioxygenase</keyword>
<organism evidence="2 3">
    <name type="scientific">Nitrospina gracilis (strain 3/211)</name>
    <dbReference type="NCBI Taxonomy" id="1266370"/>
    <lineage>
        <taxon>Bacteria</taxon>
        <taxon>Pseudomonadati</taxon>
        <taxon>Nitrospinota/Tectimicrobiota group</taxon>
        <taxon>Nitrospinota</taxon>
        <taxon>Nitrospinia</taxon>
        <taxon>Nitrospinales</taxon>
        <taxon>Nitrospinaceae</taxon>
        <taxon>Nitrospina</taxon>
    </lineage>
</organism>
<comment type="caution">
    <text evidence="2">The sequence shown here is derived from an EMBL/GenBank/DDBJ whole genome shotgun (WGS) entry which is preliminary data.</text>
</comment>
<dbReference type="Pfam" id="PF05721">
    <property type="entry name" value="PhyH"/>
    <property type="match status" value="1"/>
</dbReference>
<dbReference type="Proteomes" id="UP000011704">
    <property type="component" value="Unassembled WGS sequence"/>
</dbReference>
<gene>
    <name evidence="2" type="ORF">NITGR_700013</name>
</gene>
<evidence type="ECO:0000313" key="3">
    <source>
        <dbReference type="Proteomes" id="UP000011704"/>
    </source>
</evidence>
<dbReference type="OrthoDB" id="9814777at2"/>
<evidence type="ECO:0000313" key="2">
    <source>
        <dbReference type="EMBL" id="CCQ91452.1"/>
    </source>
</evidence>
<proteinExistence type="predicted"/>
<dbReference type="GO" id="GO:0016706">
    <property type="term" value="F:2-oxoglutarate-dependent dioxygenase activity"/>
    <property type="evidence" value="ECO:0007669"/>
    <property type="project" value="UniProtKB-ARBA"/>
</dbReference>
<keyword evidence="2" id="KW-0560">Oxidoreductase</keyword>